<accession>A0ABW1TBR1</accession>
<comment type="caution">
    <text evidence="4">The sequence shown here is derived from an EMBL/GenBank/DDBJ whole genome shotgun (WGS) entry which is preliminary data.</text>
</comment>
<name>A0ABW1TBR1_9LACO</name>
<sequence length="223" mass="24314">MIIKKFLMALLTLTAGLSLTACSNQPSKSASAITHSHSGLLAQTSSSKESTYQKSASSTKQTVMGKFDQIKTGNGGNSRAQVFAIMGNPDKTSQNTNKGSDKGSTVYTWNRSSQSTISIDIVKGRAVSKNRFQVYPSAKLTSVQYQRINKHDHLLAVKKQLGSPAEEMVIGKKGPYSSQTIVYLAKNKQKSYTFNFVDQRLTDKTASTSNDQTAKSQKTTRIN</sequence>
<evidence type="ECO:0000313" key="4">
    <source>
        <dbReference type="EMBL" id="MFC6254888.1"/>
    </source>
</evidence>
<evidence type="ECO:0000256" key="3">
    <source>
        <dbReference type="SAM" id="SignalP"/>
    </source>
</evidence>
<feature type="chain" id="PRO_5045378522" evidence="3">
    <location>
        <begin position="21"/>
        <end position="223"/>
    </location>
</feature>
<evidence type="ECO:0000256" key="2">
    <source>
        <dbReference type="SAM" id="MobiDB-lite"/>
    </source>
</evidence>
<dbReference type="PROSITE" id="PS51257">
    <property type="entry name" value="PROKAR_LIPOPROTEIN"/>
    <property type="match status" value="1"/>
</dbReference>
<dbReference type="InterPro" id="IPR037873">
    <property type="entry name" value="BamE-like"/>
</dbReference>
<reference evidence="5" key="1">
    <citation type="journal article" date="2019" name="Int. J. Syst. Evol. Microbiol.">
        <title>The Global Catalogue of Microorganisms (GCM) 10K type strain sequencing project: providing services to taxonomists for standard genome sequencing and annotation.</title>
        <authorList>
            <consortium name="The Broad Institute Genomics Platform"/>
            <consortium name="The Broad Institute Genome Sequencing Center for Infectious Disease"/>
            <person name="Wu L."/>
            <person name="Ma J."/>
        </authorList>
    </citation>
    <scope>NUCLEOTIDE SEQUENCE [LARGE SCALE GENOMIC DNA]</scope>
    <source>
        <strain evidence="5">CCM 8950</strain>
    </source>
</reference>
<feature type="compositionally biased region" description="Polar residues" evidence="2">
    <location>
        <begin position="90"/>
        <end position="106"/>
    </location>
</feature>
<protein>
    <submittedName>
        <fullName evidence="4">DUF3862 domain-containing protein</fullName>
    </submittedName>
</protein>
<dbReference type="EMBL" id="JBHSSA010000105">
    <property type="protein sequence ID" value="MFC6254888.1"/>
    <property type="molecule type" value="Genomic_DNA"/>
</dbReference>
<dbReference type="RefSeq" id="WP_137631616.1">
    <property type="nucleotide sequence ID" value="NZ_BJDO01000045.1"/>
</dbReference>
<proteinExistence type="predicted"/>
<evidence type="ECO:0000313" key="5">
    <source>
        <dbReference type="Proteomes" id="UP001596190"/>
    </source>
</evidence>
<feature type="region of interest" description="Disordered" evidence="2">
    <location>
        <begin position="87"/>
        <end position="106"/>
    </location>
</feature>
<dbReference type="InterPro" id="IPR024418">
    <property type="entry name" value="DUF3862"/>
</dbReference>
<dbReference type="Pfam" id="PF12978">
    <property type="entry name" value="DUF3862"/>
    <property type="match status" value="1"/>
</dbReference>
<keyword evidence="5" id="KW-1185">Reference proteome</keyword>
<organism evidence="4 5">
    <name type="scientific">Secundilactobacillus hailunensis</name>
    <dbReference type="NCBI Taxonomy" id="2559923"/>
    <lineage>
        <taxon>Bacteria</taxon>
        <taxon>Bacillati</taxon>
        <taxon>Bacillota</taxon>
        <taxon>Bacilli</taxon>
        <taxon>Lactobacillales</taxon>
        <taxon>Lactobacillaceae</taxon>
        <taxon>Secundilactobacillus</taxon>
    </lineage>
</organism>
<dbReference type="Proteomes" id="UP001596190">
    <property type="component" value="Unassembled WGS sequence"/>
</dbReference>
<dbReference type="Gene3D" id="3.30.1450.10">
    <property type="match status" value="1"/>
</dbReference>
<gene>
    <name evidence="4" type="ORF">ACFP1H_09895</name>
</gene>
<evidence type="ECO:0000256" key="1">
    <source>
        <dbReference type="ARBA" id="ARBA00022729"/>
    </source>
</evidence>
<feature type="signal peptide" evidence="3">
    <location>
        <begin position="1"/>
        <end position="20"/>
    </location>
</feature>
<keyword evidence="1 3" id="KW-0732">Signal</keyword>